<comment type="subunit">
    <text evidence="9 10">Homodimer, forms a heterotetramer with a Cas2 homodimer.</text>
</comment>
<dbReference type="InterPro" id="IPR050646">
    <property type="entry name" value="Cas1"/>
</dbReference>
<dbReference type="GO" id="GO:0046872">
    <property type="term" value="F:metal ion binding"/>
    <property type="evidence" value="ECO:0007669"/>
    <property type="project" value="UniProtKB-UniRule"/>
</dbReference>
<evidence type="ECO:0000313" key="11">
    <source>
        <dbReference type="EMBL" id="AHI23433.1"/>
    </source>
</evidence>
<dbReference type="HAMAP" id="MF_01470">
    <property type="entry name" value="Cas1"/>
    <property type="match status" value="1"/>
</dbReference>
<sequence>MNAGWQVLDFTSFKGTISYSRGQLRVLPGDSDDGIEVPLSPVAVVLVGVSASVSGAVLSKLSEYDIALLVCDWRGIPVAGACPWAEHTRIGARHLAQSELSRPRKKAAWARIISAKIKGQASTLKALDVPGAAELIAMGNRVRSGDPDNLEAQAARRFWSLISEGKEFSRVPGAAAGSTNSALDYGYTILRGFGIRAVASAGLCPSLGVFHHGRSNQFNLVDDLIEPFRPVIDHSVFSNECFSEDLNKESKQLLVQAANSQFSRDGEPVPTAMSKLAQNFGRYVEDEVGSLDVPIWKGPFDAEKG</sequence>
<evidence type="ECO:0000256" key="7">
    <source>
        <dbReference type="ARBA" id="ARBA00023125"/>
    </source>
</evidence>
<dbReference type="PANTHER" id="PTHR34353">
    <property type="entry name" value="CRISPR-ASSOCIATED ENDONUCLEASE CAS1 1"/>
    <property type="match status" value="1"/>
</dbReference>
<dbReference type="STRING" id="1224164.B843_10240"/>
<dbReference type="InterPro" id="IPR042206">
    <property type="entry name" value="CRISPR-assoc_Cas1_C"/>
</dbReference>
<evidence type="ECO:0000256" key="8">
    <source>
        <dbReference type="ARBA" id="ARBA00023211"/>
    </source>
</evidence>
<dbReference type="GO" id="GO:0043571">
    <property type="term" value="P:maintenance of CRISPR repeat elements"/>
    <property type="evidence" value="ECO:0007669"/>
    <property type="project" value="UniProtKB-UniRule"/>
</dbReference>
<keyword evidence="6 10" id="KW-0051">Antiviral defense</keyword>
<dbReference type="Proteomes" id="UP000019222">
    <property type="component" value="Chromosome"/>
</dbReference>
<reference evidence="11 12" key="1">
    <citation type="submission" date="2013-02" db="EMBL/GenBank/DDBJ databases">
        <title>The complete genome sequence of Corynebacterium vitaeruminis DSM 20294.</title>
        <authorList>
            <person name="Ruckert C."/>
            <person name="Albersmeier A."/>
            <person name="Kalinowski J."/>
        </authorList>
    </citation>
    <scope>NUCLEOTIDE SEQUENCE [LARGE SCALE GENOMIC DNA]</scope>
    <source>
        <strain evidence="12">ATCC 10234</strain>
    </source>
</reference>
<evidence type="ECO:0000256" key="5">
    <source>
        <dbReference type="ARBA" id="ARBA00022842"/>
    </source>
</evidence>
<organism evidence="11 12">
    <name type="scientific">Corynebacterium vitaeruminis DSM 20294</name>
    <dbReference type="NCBI Taxonomy" id="1224164"/>
    <lineage>
        <taxon>Bacteria</taxon>
        <taxon>Bacillati</taxon>
        <taxon>Actinomycetota</taxon>
        <taxon>Actinomycetes</taxon>
        <taxon>Mycobacteriales</taxon>
        <taxon>Corynebacteriaceae</taxon>
        <taxon>Corynebacterium</taxon>
    </lineage>
</organism>
<dbReference type="Pfam" id="PF01867">
    <property type="entry name" value="Cas_Cas1"/>
    <property type="match status" value="1"/>
</dbReference>
<dbReference type="InterPro" id="IPR019855">
    <property type="entry name" value="CRISPR-assoc_Cas1_NMENI"/>
</dbReference>
<evidence type="ECO:0000256" key="6">
    <source>
        <dbReference type="ARBA" id="ARBA00023118"/>
    </source>
</evidence>
<gene>
    <name evidence="10" type="primary">cas1</name>
    <name evidence="11" type="ORF">B843_10240</name>
</gene>
<dbReference type="PANTHER" id="PTHR34353:SF2">
    <property type="entry name" value="CRISPR-ASSOCIATED ENDONUCLEASE CAS1 1"/>
    <property type="match status" value="1"/>
</dbReference>
<keyword evidence="3 10" id="KW-0255">Endonuclease</keyword>
<name>W5YA85_9CORY</name>
<dbReference type="PATRIC" id="fig|1224164.3.peg.2063"/>
<evidence type="ECO:0000256" key="4">
    <source>
        <dbReference type="ARBA" id="ARBA00022801"/>
    </source>
</evidence>
<dbReference type="GO" id="GO:0004520">
    <property type="term" value="F:DNA endonuclease activity"/>
    <property type="evidence" value="ECO:0007669"/>
    <property type="project" value="InterPro"/>
</dbReference>
<dbReference type="EC" id="3.1.-.-" evidence="10"/>
<dbReference type="GO" id="GO:0016787">
    <property type="term" value="F:hydrolase activity"/>
    <property type="evidence" value="ECO:0007669"/>
    <property type="project" value="UniProtKB-KW"/>
</dbReference>
<keyword evidence="5 10" id="KW-0460">Magnesium</keyword>
<keyword evidence="2 10" id="KW-0479">Metal-binding</keyword>
<evidence type="ECO:0000256" key="1">
    <source>
        <dbReference type="ARBA" id="ARBA00022722"/>
    </source>
</evidence>
<keyword evidence="8 10" id="KW-0464">Manganese</keyword>
<dbReference type="NCBIfam" id="TIGR00287">
    <property type="entry name" value="cas1"/>
    <property type="match status" value="1"/>
</dbReference>
<dbReference type="KEGG" id="cvt:B843_10240"/>
<comment type="cofactor">
    <cofactor evidence="10">
        <name>Mg(2+)</name>
        <dbReference type="ChEBI" id="CHEBI:18420"/>
    </cofactor>
    <cofactor evidence="10">
        <name>Mn(2+)</name>
        <dbReference type="ChEBI" id="CHEBI:29035"/>
    </cofactor>
</comment>
<evidence type="ECO:0000313" key="12">
    <source>
        <dbReference type="Proteomes" id="UP000019222"/>
    </source>
</evidence>
<feature type="binding site" evidence="10">
    <location>
        <position position="226"/>
    </location>
    <ligand>
        <name>Mn(2+)</name>
        <dbReference type="ChEBI" id="CHEBI:29035"/>
    </ligand>
</feature>
<dbReference type="AlphaFoldDB" id="W5YA85"/>
<feature type="binding site" evidence="10">
    <location>
        <position position="211"/>
    </location>
    <ligand>
        <name>Mn(2+)</name>
        <dbReference type="ChEBI" id="CHEBI:29035"/>
    </ligand>
</feature>
<dbReference type="eggNOG" id="COG1518">
    <property type="taxonomic scope" value="Bacteria"/>
</dbReference>
<evidence type="ECO:0000256" key="9">
    <source>
        <dbReference type="ARBA" id="ARBA00038592"/>
    </source>
</evidence>
<keyword evidence="1 10" id="KW-0540">Nuclease</keyword>
<accession>W5YA85</accession>
<evidence type="ECO:0000256" key="10">
    <source>
        <dbReference type="HAMAP-Rule" id="MF_01470"/>
    </source>
</evidence>
<dbReference type="GO" id="GO:0051607">
    <property type="term" value="P:defense response to virus"/>
    <property type="evidence" value="ECO:0007669"/>
    <property type="project" value="UniProtKB-UniRule"/>
</dbReference>
<keyword evidence="7 10" id="KW-0238">DNA-binding</keyword>
<feature type="binding site" evidence="10">
    <location>
        <position position="151"/>
    </location>
    <ligand>
        <name>Mn(2+)</name>
        <dbReference type="ChEBI" id="CHEBI:29035"/>
    </ligand>
</feature>
<comment type="similarity">
    <text evidence="10">Belongs to the CRISPR-associated endonuclease Cas1 family.</text>
</comment>
<dbReference type="EMBL" id="CP004353">
    <property type="protein sequence ID" value="AHI23433.1"/>
    <property type="molecule type" value="Genomic_DNA"/>
</dbReference>
<keyword evidence="4 10" id="KW-0378">Hydrolase</keyword>
<dbReference type="Gene3D" id="1.20.120.920">
    <property type="entry name" value="CRISPR-associated endonuclease Cas1, C-terminal domain"/>
    <property type="match status" value="1"/>
</dbReference>
<dbReference type="GO" id="GO:0003677">
    <property type="term" value="F:DNA binding"/>
    <property type="evidence" value="ECO:0007669"/>
    <property type="project" value="UniProtKB-KW"/>
</dbReference>
<dbReference type="NCBIfam" id="TIGR03639">
    <property type="entry name" value="cas1_NMENI"/>
    <property type="match status" value="1"/>
</dbReference>
<dbReference type="RefSeq" id="WP_081751572.1">
    <property type="nucleotide sequence ID" value="NZ_CP004353.1"/>
</dbReference>
<protein>
    <recommendedName>
        <fullName evidence="10">CRISPR-associated endonuclease Cas1</fullName>
        <ecNumber evidence="10">3.1.-.-</ecNumber>
    </recommendedName>
</protein>
<evidence type="ECO:0000256" key="3">
    <source>
        <dbReference type="ARBA" id="ARBA00022759"/>
    </source>
</evidence>
<comment type="function">
    <text evidence="10">CRISPR (clustered regularly interspaced short palindromic repeat), is an adaptive immune system that provides protection against mobile genetic elements (viruses, transposable elements and conjugative plasmids). CRISPR clusters contain spacers, sequences complementary to antecedent mobile elements, and target invading nucleic acids. CRISPR clusters are transcribed and processed into CRISPR RNA (crRNA). Acts as a dsDNA endonuclease. Involved in the integration of spacer DNA into the CRISPR cassette.</text>
</comment>
<proteinExistence type="inferred from homology"/>
<dbReference type="HOGENOM" id="CLU_055263_0_0_11"/>
<keyword evidence="12" id="KW-1185">Reference proteome</keyword>
<evidence type="ECO:0000256" key="2">
    <source>
        <dbReference type="ARBA" id="ARBA00022723"/>
    </source>
</evidence>
<dbReference type="InterPro" id="IPR002729">
    <property type="entry name" value="CRISPR-assoc_Cas1"/>
</dbReference>